<dbReference type="AlphaFoldDB" id="A0A0D7BCU9"/>
<evidence type="ECO:0000259" key="1">
    <source>
        <dbReference type="PROSITE" id="PS50181"/>
    </source>
</evidence>
<dbReference type="OrthoDB" id="2745718at2759"/>
<dbReference type="EMBL" id="KN880504">
    <property type="protein sequence ID" value="KIY68342.1"/>
    <property type="molecule type" value="Genomic_DNA"/>
</dbReference>
<evidence type="ECO:0000313" key="3">
    <source>
        <dbReference type="Proteomes" id="UP000054007"/>
    </source>
</evidence>
<feature type="domain" description="F-box" evidence="1">
    <location>
        <begin position="3"/>
        <end position="49"/>
    </location>
</feature>
<dbReference type="Pfam" id="PF12937">
    <property type="entry name" value="F-box-like"/>
    <property type="match status" value="1"/>
</dbReference>
<name>A0A0D7BCU9_9AGAR</name>
<accession>A0A0D7BCU9</accession>
<protein>
    <recommendedName>
        <fullName evidence="1">F-box domain-containing protein</fullName>
    </recommendedName>
</protein>
<dbReference type="InterPro" id="IPR001810">
    <property type="entry name" value="F-box_dom"/>
</dbReference>
<dbReference type="STRING" id="1314674.A0A0D7BCU9"/>
<gene>
    <name evidence="2" type="ORF">CYLTODRAFT_395467</name>
</gene>
<dbReference type="InterPro" id="IPR036047">
    <property type="entry name" value="F-box-like_dom_sf"/>
</dbReference>
<dbReference type="SUPFAM" id="SSF81383">
    <property type="entry name" value="F-box domain"/>
    <property type="match status" value="1"/>
</dbReference>
<dbReference type="PROSITE" id="PS50181">
    <property type="entry name" value="FBOX"/>
    <property type="match status" value="1"/>
</dbReference>
<dbReference type="Proteomes" id="UP000054007">
    <property type="component" value="Unassembled WGS sequence"/>
</dbReference>
<dbReference type="Gene3D" id="1.20.1280.50">
    <property type="match status" value="1"/>
</dbReference>
<reference evidence="2 3" key="1">
    <citation type="journal article" date="2015" name="Fungal Genet. Biol.">
        <title>Evolution of novel wood decay mechanisms in Agaricales revealed by the genome sequences of Fistulina hepatica and Cylindrobasidium torrendii.</title>
        <authorList>
            <person name="Floudas D."/>
            <person name="Held B.W."/>
            <person name="Riley R."/>
            <person name="Nagy L.G."/>
            <person name="Koehler G."/>
            <person name="Ransdell A.S."/>
            <person name="Younus H."/>
            <person name="Chow J."/>
            <person name="Chiniquy J."/>
            <person name="Lipzen A."/>
            <person name="Tritt A."/>
            <person name="Sun H."/>
            <person name="Haridas S."/>
            <person name="LaButti K."/>
            <person name="Ohm R.A."/>
            <person name="Kues U."/>
            <person name="Blanchette R.A."/>
            <person name="Grigoriev I.V."/>
            <person name="Minto R.E."/>
            <person name="Hibbett D.S."/>
        </authorList>
    </citation>
    <scope>NUCLEOTIDE SEQUENCE [LARGE SCALE GENOMIC DNA]</scope>
    <source>
        <strain evidence="2 3">FP15055 ss-10</strain>
    </source>
</reference>
<evidence type="ECO:0000313" key="2">
    <source>
        <dbReference type="EMBL" id="KIY68342.1"/>
    </source>
</evidence>
<organism evidence="2 3">
    <name type="scientific">Cylindrobasidium torrendii FP15055 ss-10</name>
    <dbReference type="NCBI Taxonomy" id="1314674"/>
    <lineage>
        <taxon>Eukaryota</taxon>
        <taxon>Fungi</taxon>
        <taxon>Dikarya</taxon>
        <taxon>Basidiomycota</taxon>
        <taxon>Agaricomycotina</taxon>
        <taxon>Agaricomycetes</taxon>
        <taxon>Agaricomycetidae</taxon>
        <taxon>Agaricales</taxon>
        <taxon>Marasmiineae</taxon>
        <taxon>Physalacriaceae</taxon>
        <taxon>Cylindrobasidium</taxon>
    </lineage>
</organism>
<sequence length="505" mass="57342">MPSLSLTLLPPEVLTETLLYLDVRSLTRCSAVCRTLDRIIRGSVAINYLIELGFEDMDDPCIAPGTTSDRLRRLRARGRAWAQLDWGPISRIPSPGECSAYEVIDGQFVKMVWGKEITVLNLPSVGTKASLEHKDDVDGMIKDFALDPSQDLIVYLEDDASPPSFAQPRKLTMHIRTLSTNQPHPKAKRPILPITIDPDDTWANMLGLVTIQLMEDTLVLFVRNPFTSSRLVVWNWKDGEELADFDAHEENNAIHFGFIDSRTFLLSCSTQPGGCISIMRLEEGKSEPRWIASLLMPETKPGVRVDACITHCSAVPRHPSRPTPAPNKRIHTFTLTYTRENDTDENHASHCLFVPNDFFLKVVAESRRGYEPRIIPWHEWGTANSRFVKMAGTYHWMRYVSGQKVVCPAPPDGDVVRIYDFNIHPTRLLPESDVLHAELGCGRVRRGKLFKRDVWTALPYYELTRKVEHEYSGYMIDEQRIIGLQTSEGPDGLELEYIDVYPIKN</sequence>
<dbReference type="SUPFAM" id="SSF82171">
    <property type="entry name" value="DPP6 N-terminal domain-like"/>
    <property type="match status" value="1"/>
</dbReference>
<keyword evidence="3" id="KW-1185">Reference proteome</keyword>
<proteinExistence type="predicted"/>